<gene>
    <name evidence="1" type="ORF">CN495_08525</name>
</gene>
<dbReference type="Proteomes" id="UP000219897">
    <property type="component" value="Unassembled WGS sequence"/>
</dbReference>
<organism evidence="1 2">
    <name type="scientific">Bacillus thuringiensis</name>
    <dbReference type="NCBI Taxonomy" id="1428"/>
    <lineage>
        <taxon>Bacteria</taxon>
        <taxon>Bacillati</taxon>
        <taxon>Bacillota</taxon>
        <taxon>Bacilli</taxon>
        <taxon>Bacillales</taxon>
        <taxon>Bacillaceae</taxon>
        <taxon>Bacillus</taxon>
        <taxon>Bacillus cereus group</taxon>
    </lineage>
</organism>
<dbReference type="EMBL" id="NTYF01000023">
    <property type="protein sequence ID" value="PER55786.1"/>
    <property type="molecule type" value="Genomic_DNA"/>
</dbReference>
<proteinExistence type="predicted"/>
<evidence type="ECO:0000313" key="1">
    <source>
        <dbReference type="EMBL" id="PER55786.1"/>
    </source>
</evidence>
<evidence type="ECO:0008006" key="3">
    <source>
        <dbReference type="Google" id="ProtNLM"/>
    </source>
</evidence>
<accession>A0ABD6SF28</accession>
<dbReference type="RefSeq" id="WP_098317123.1">
    <property type="nucleotide sequence ID" value="NZ_NTYF01000023.1"/>
</dbReference>
<comment type="caution">
    <text evidence="1">The sequence shown here is derived from an EMBL/GenBank/DDBJ whole genome shotgun (WGS) entry which is preliminary data.</text>
</comment>
<dbReference type="AlphaFoldDB" id="A0ABD6SF28"/>
<sequence>MELPILSEHDYKLKTIKLMYTKETYHEKGKHREYLEENGWLYEGHEDAEDDGIFMFYSKREEVSQGIRMTETTAIEDLIFL</sequence>
<reference evidence="1 2" key="1">
    <citation type="submission" date="2017-09" db="EMBL/GenBank/DDBJ databases">
        <title>Large-scale bioinformatics analysis of Bacillus genomes uncovers conserved roles of natural products in bacterial physiology.</title>
        <authorList>
            <consortium name="Agbiome Team Llc"/>
            <person name="Bleich R.M."/>
            <person name="Kirk G.J."/>
            <person name="Santa Maria K.C."/>
            <person name="Allen S.E."/>
            <person name="Farag S."/>
            <person name="Shank E.A."/>
            <person name="Bowers A."/>
        </authorList>
    </citation>
    <scope>NUCLEOTIDE SEQUENCE [LARGE SCALE GENOMIC DNA]</scope>
    <source>
        <strain evidence="1 2">AFS005140</strain>
    </source>
</reference>
<protein>
    <recommendedName>
        <fullName evidence="3">DUF4177 domain-containing protein</fullName>
    </recommendedName>
</protein>
<name>A0ABD6SF28_BACTU</name>
<evidence type="ECO:0000313" key="2">
    <source>
        <dbReference type="Proteomes" id="UP000219897"/>
    </source>
</evidence>